<feature type="modified residue" description="4-aspartylphosphate" evidence="3">
    <location>
        <position position="54"/>
    </location>
</feature>
<dbReference type="InterPro" id="IPR016032">
    <property type="entry name" value="Sig_transdc_resp-reg_C-effctor"/>
</dbReference>
<dbReference type="InterPro" id="IPR039420">
    <property type="entry name" value="WalR-like"/>
</dbReference>
<dbReference type="Pfam" id="PF00196">
    <property type="entry name" value="GerE"/>
    <property type="match status" value="1"/>
</dbReference>
<reference evidence="6 7" key="1">
    <citation type="submission" date="2020-08" db="EMBL/GenBank/DDBJ databases">
        <title>Genomic Encyclopedia of Type Strains, Phase III (KMG-III): the genomes of soil and plant-associated and newly described type strains.</title>
        <authorList>
            <person name="Whitman W."/>
        </authorList>
    </citation>
    <scope>NUCLEOTIDE SEQUENCE [LARGE SCALE GENOMIC DNA]</scope>
    <source>
        <strain evidence="6 7">CECT 7247</strain>
    </source>
</reference>
<proteinExistence type="predicted"/>
<evidence type="ECO:0000313" key="7">
    <source>
        <dbReference type="Proteomes" id="UP000574369"/>
    </source>
</evidence>
<dbReference type="EMBL" id="JACHXO010000009">
    <property type="protein sequence ID" value="MBB3196830.1"/>
    <property type="molecule type" value="Genomic_DNA"/>
</dbReference>
<dbReference type="PRINTS" id="PR00038">
    <property type="entry name" value="HTHLUXR"/>
</dbReference>
<evidence type="ECO:0000313" key="6">
    <source>
        <dbReference type="EMBL" id="MBB3196830.1"/>
    </source>
</evidence>
<keyword evidence="7" id="KW-1185">Reference proteome</keyword>
<dbReference type="SUPFAM" id="SSF52172">
    <property type="entry name" value="CheY-like"/>
    <property type="match status" value="1"/>
</dbReference>
<dbReference type="InterPro" id="IPR001789">
    <property type="entry name" value="Sig_transdc_resp-reg_receiver"/>
</dbReference>
<dbReference type="PROSITE" id="PS50043">
    <property type="entry name" value="HTH_LUXR_2"/>
    <property type="match status" value="1"/>
</dbReference>
<keyword evidence="2 6" id="KW-0238">DNA-binding</keyword>
<dbReference type="PANTHER" id="PTHR43214:SF43">
    <property type="entry name" value="TWO-COMPONENT RESPONSE REGULATOR"/>
    <property type="match status" value="1"/>
</dbReference>
<dbReference type="PROSITE" id="PS00622">
    <property type="entry name" value="HTH_LUXR_1"/>
    <property type="match status" value="1"/>
</dbReference>
<dbReference type="InterPro" id="IPR058245">
    <property type="entry name" value="NreC/VraR/RcsB-like_REC"/>
</dbReference>
<dbReference type="Proteomes" id="UP000574369">
    <property type="component" value="Unassembled WGS sequence"/>
</dbReference>
<evidence type="ECO:0000256" key="1">
    <source>
        <dbReference type="ARBA" id="ARBA00022553"/>
    </source>
</evidence>
<sequence>MIRIAIVDDHAIVRAGLRQFLSEQVDLRVTGEASSGREALDLVRAGEVDVMLMDLSLPDQSGVETLAAIKARKPELPVLILSGFPEAHYATTLLRQGASGYLNKECDPEEIATAVRTVFRGRKYITPAVAELLADGLGAAQDQAPHDTLSERELQVFLRLARGETVGHIADGMSLSVKTVSTYRSRVLEKLALSTNSELTYYALKNGLIE</sequence>
<evidence type="ECO:0000259" key="4">
    <source>
        <dbReference type="PROSITE" id="PS50043"/>
    </source>
</evidence>
<keyword evidence="1 3" id="KW-0597">Phosphoprotein</keyword>
<feature type="domain" description="Response regulatory" evidence="5">
    <location>
        <begin position="3"/>
        <end position="119"/>
    </location>
</feature>
<dbReference type="SUPFAM" id="SSF46894">
    <property type="entry name" value="C-terminal effector domain of the bipartite response regulators"/>
    <property type="match status" value="1"/>
</dbReference>
<dbReference type="SMART" id="SM00448">
    <property type="entry name" value="REC"/>
    <property type="match status" value="1"/>
</dbReference>
<organism evidence="6 7">
    <name type="scientific">Roseateles terrae</name>
    <dbReference type="NCBI Taxonomy" id="431060"/>
    <lineage>
        <taxon>Bacteria</taxon>
        <taxon>Pseudomonadati</taxon>
        <taxon>Pseudomonadota</taxon>
        <taxon>Betaproteobacteria</taxon>
        <taxon>Burkholderiales</taxon>
        <taxon>Sphaerotilaceae</taxon>
        <taxon>Roseateles</taxon>
    </lineage>
</organism>
<dbReference type="RefSeq" id="WP_088453898.1">
    <property type="nucleotide sequence ID" value="NZ_JACHXO010000009.1"/>
</dbReference>
<dbReference type="PANTHER" id="PTHR43214">
    <property type="entry name" value="TWO-COMPONENT RESPONSE REGULATOR"/>
    <property type="match status" value="1"/>
</dbReference>
<dbReference type="InterPro" id="IPR000792">
    <property type="entry name" value="Tscrpt_reg_LuxR_C"/>
</dbReference>
<dbReference type="Pfam" id="PF00072">
    <property type="entry name" value="Response_reg"/>
    <property type="match status" value="1"/>
</dbReference>
<comment type="caution">
    <text evidence="6">The sequence shown here is derived from an EMBL/GenBank/DDBJ whole genome shotgun (WGS) entry which is preliminary data.</text>
</comment>
<dbReference type="GO" id="GO:0003677">
    <property type="term" value="F:DNA binding"/>
    <property type="evidence" value="ECO:0007669"/>
    <property type="project" value="UniProtKB-KW"/>
</dbReference>
<dbReference type="Gene3D" id="3.40.50.2300">
    <property type="match status" value="1"/>
</dbReference>
<dbReference type="InterPro" id="IPR011006">
    <property type="entry name" value="CheY-like_superfamily"/>
</dbReference>
<name>A0ABR6GXJ2_9BURK</name>
<dbReference type="SMART" id="SM00421">
    <property type="entry name" value="HTH_LUXR"/>
    <property type="match status" value="1"/>
</dbReference>
<evidence type="ECO:0000256" key="2">
    <source>
        <dbReference type="ARBA" id="ARBA00023125"/>
    </source>
</evidence>
<dbReference type="PROSITE" id="PS50110">
    <property type="entry name" value="RESPONSE_REGULATORY"/>
    <property type="match status" value="1"/>
</dbReference>
<accession>A0ABR6GXJ2</accession>
<evidence type="ECO:0000256" key="3">
    <source>
        <dbReference type="PROSITE-ProRule" id="PRU00169"/>
    </source>
</evidence>
<gene>
    <name evidence="6" type="ORF">FHS28_004255</name>
</gene>
<protein>
    <submittedName>
        <fullName evidence="6">DNA-binding NarL/FixJ family response regulator</fullName>
    </submittedName>
</protein>
<dbReference type="CDD" id="cd17535">
    <property type="entry name" value="REC_NarL-like"/>
    <property type="match status" value="1"/>
</dbReference>
<feature type="domain" description="HTH luxR-type" evidence="4">
    <location>
        <begin position="142"/>
        <end position="207"/>
    </location>
</feature>
<dbReference type="CDD" id="cd06170">
    <property type="entry name" value="LuxR_C_like"/>
    <property type="match status" value="1"/>
</dbReference>
<evidence type="ECO:0000259" key="5">
    <source>
        <dbReference type="PROSITE" id="PS50110"/>
    </source>
</evidence>